<reference evidence="3 4" key="1">
    <citation type="submission" date="2024-03" db="EMBL/GenBank/DDBJ databases">
        <title>WGS assembly of Saponaria officinalis var. Norfolk2.</title>
        <authorList>
            <person name="Jenkins J."/>
            <person name="Shu S."/>
            <person name="Grimwood J."/>
            <person name="Barry K."/>
            <person name="Goodstein D."/>
            <person name="Schmutz J."/>
            <person name="Leebens-Mack J."/>
            <person name="Osbourn A."/>
        </authorList>
    </citation>
    <scope>NUCLEOTIDE SEQUENCE [LARGE SCALE GENOMIC DNA]</scope>
    <source>
        <strain evidence="4">cv. Norfolk2</strain>
        <strain evidence="3">JIC</strain>
        <tissue evidence="3">Leaf</tissue>
    </source>
</reference>
<feature type="region of interest" description="Disordered" evidence="1">
    <location>
        <begin position="662"/>
        <end position="698"/>
    </location>
</feature>
<feature type="compositionally biased region" description="Polar residues" evidence="1">
    <location>
        <begin position="684"/>
        <end position="693"/>
    </location>
</feature>
<keyword evidence="4" id="KW-1185">Reference proteome</keyword>
<organism evidence="3 4">
    <name type="scientific">Saponaria officinalis</name>
    <name type="common">Common soapwort</name>
    <name type="synonym">Lychnis saponaria</name>
    <dbReference type="NCBI Taxonomy" id="3572"/>
    <lineage>
        <taxon>Eukaryota</taxon>
        <taxon>Viridiplantae</taxon>
        <taxon>Streptophyta</taxon>
        <taxon>Embryophyta</taxon>
        <taxon>Tracheophyta</taxon>
        <taxon>Spermatophyta</taxon>
        <taxon>Magnoliopsida</taxon>
        <taxon>eudicotyledons</taxon>
        <taxon>Gunneridae</taxon>
        <taxon>Pentapetalae</taxon>
        <taxon>Caryophyllales</taxon>
        <taxon>Caryophyllaceae</taxon>
        <taxon>Caryophylleae</taxon>
        <taxon>Saponaria</taxon>
    </lineage>
</organism>
<comment type="caution">
    <text evidence="3">The sequence shown here is derived from an EMBL/GenBank/DDBJ whole genome shotgun (WGS) entry which is preliminary data.</text>
</comment>
<name>A0AAW1I4D8_SAPOF</name>
<gene>
    <name evidence="3" type="ORF">RND81_10G192600</name>
</gene>
<evidence type="ECO:0000256" key="2">
    <source>
        <dbReference type="SAM" id="Phobius"/>
    </source>
</evidence>
<evidence type="ECO:0000313" key="3">
    <source>
        <dbReference type="EMBL" id="KAK9684187.1"/>
    </source>
</evidence>
<feature type="transmembrane region" description="Helical" evidence="2">
    <location>
        <begin position="22"/>
        <end position="39"/>
    </location>
</feature>
<evidence type="ECO:0000256" key="1">
    <source>
        <dbReference type="SAM" id="MobiDB-lite"/>
    </source>
</evidence>
<keyword evidence="2" id="KW-1133">Transmembrane helix</keyword>
<proteinExistence type="predicted"/>
<feature type="compositionally biased region" description="Acidic residues" evidence="1">
    <location>
        <begin position="398"/>
        <end position="407"/>
    </location>
</feature>
<feature type="region of interest" description="Disordered" evidence="1">
    <location>
        <begin position="1604"/>
        <end position="1637"/>
    </location>
</feature>
<feature type="compositionally biased region" description="Basic and acidic residues" evidence="1">
    <location>
        <begin position="890"/>
        <end position="908"/>
    </location>
</feature>
<dbReference type="PANTHER" id="PTHR33870">
    <property type="entry name" value="CARDIOMYOPATHY-ASSOCIATED PROTEIN"/>
    <property type="match status" value="1"/>
</dbReference>
<keyword evidence="2" id="KW-0472">Membrane</keyword>
<protein>
    <submittedName>
        <fullName evidence="3">Uncharacterized protein</fullName>
    </submittedName>
</protein>
<feature type="compositionally biased region" description="Basic and acidic residues" evidence="1">
    <location>
        <begin position="420"/>
        <end position="430"/>
    </location>
</feature>
<evidence type="ECO:0000313" key="4">
    <source>
        <dbReference type="Proteomes" id="UP001443914"/>
    </source>
</evidence>
<feature type="region of interest" description="Disordered" evidence="1">
    <location>
        <begin position="1652"/>
        <end position="1734"/>
    </location>
</feature>
<dbReference type="Proteomes" id="UP001443914">
    <property type="component" value="Unassembled WGS sequence"/>
</dbReference>
<accession>A0AAW1I4D8</accession>
<sequence>MGTVEIIRNFVIRPSKICFRSVYNHPVLVGIMLILIYLYRSIPFLFQLLVSASPVLVCTAVLLGLLLSFGEHNISTLIEEDEKKEDETAELKTVMLDSRTVVAKDESLGEDSAYTELVSEMMERSLDEVPLLDISDRAGKYESRDDVVIDSVYSHRVSRDIVFGKQLIREDIREFESEVIGELVNLGDQKTGIELDVGECHETDGSFAPEMGRSDNYEVYQLAEGVIDVPMGKHFESLIESETGMGDDIREKLSSGTEVDVKDDNLESHITPVESIDDQIRDEMESSSGSWTQFEVLQNRLSSVKKIQVDNLEDYVSGEGSVDAQIGSPLELSLGSWNHLDSDHDRDDESDSGSDGAESSSPDASMADIIPMLDELHPLLEDETPHIGNLSCHGSAVSDDESEEEEASDGKSDGEDDNEEKTQDGNEDSAKSVINWTDEDQKNLMELGTSELERNQRLESLIARRRARRMATERSPLDLEGMDLSFPITPISTTRYNPFDNAHDSYADLGLPPIPGSAPSIMVKRRNPFDLPYDSSEEKPDLTGDSFQEEFMELSHRESTNQRFFKRNETFSMGSSIFDFGRQAPRATRFRPYFVPERTDSDAMSYSSFERQISELSESRLSYSSLQRQSSELSESKASSAADTDLTYAARDHDEKKLFGHEHGQDLDQSPKNGPLSDYVGHGTQYSDDSGSLSDEGIDTKEVDHHLPVADLIEFGDSLAATTYTSEAEQLDELRKSRKGNDHTVDCGQSEREVSLTAVQFVRELMDINDSSSSPLSAPKDRDGPKDEDDDRGLVNNEDHNLENIDKSLGYSFEASVSTDYLHEENLHEEPKFRHATEADRSHPQEPIYDSSPLALKRNSSSSSISSDLHRGTSEIDLYHVQRDLFAEDESKIHDKDAEYNAPPRREEHDDDGYSANEVAKVTEHSNLSEDSSVKRFSKNDLPDDKTPLNEAEQILMKGDDVEDRHAGKLDVSVANMSVEDGYKSSTDLHVPLQEKQIDISGDHISSMDSNLSSPEGELKEEIRANIGGSEHFLASTSIMNDHDNEGSKELLFALDESHFSPHDSLVYDSQNQVTSAVHLNLEEFGQVNKIGESAHVLKVQEPEEKLFSLLQNDESSSELEKISVSKMVDEKNVHDIYETEFAPSLEEHNNTTWGLDISVADEVIMSEEMNDMKDMDEDLLSELDAVGDFSTNNIYLNLNKAEANSVIPSEEVQADVHFSSGIQVGDHTSLVDTIGIQNSEFASMSSEPNLACSKESNSDSLMSDVNTGSLIVEHKSSEDIDTAFKTVSEEEVPDESVQAEGIIVNEPNLAWSKEPIPDLGNRDANIDFLTLKDQSVGDVDINFKKVSEEEFQKPIAEASFGLFDVEDQSVKDADAALTEVELESTKPMSQATGALSLFETTLNDKESVPETSESNLALSEGRILESYTKEPEVKISVNKEMSELSGEDSEDCITGIDESIAVEALEMTPKPGVGFEEFLPSHVNSSVRDFQDSQVEETRIRHQIDVKETQESPAVDGSIAPVEVVDQIERVAVVESELSTLNAVTSEIHESPVGASLAYASESECQTEAQGAMTLPTGASVGLIRESPIVEAHISCHDEHQEQIRTVGQQETEKPKSDEDFKGIQESPDASTVDLEDHMDINSQLETVEVQDMKDHLSDSHQKSEISVPKPDDSEGSRAISLASASQSNEKDPKSSVGENFSSQVEEKRADESHLDFSSSSSSSSSSSDSDEG</sequence>
<keyword evidence="2" id="KW-0812">Transmembrane</keyword>
<feature type="region of interest" description="Disordered" evidence="1">
    <location>
        <begin position="383"/>
        <end position="437"/>
    </location>
</feature>
<feature type="compositionally biased region" description="Low complexity" evidence="1">
    <location>
        <begin position="1719"/>
        <end position="1734"/>
    </location>
</feature>
<dbReference type="EMBL" id="JBDFQZ010000010">
    <property type="protein sequence ID" value="KAK9684187.1"/>
    <property type="molecule type" value="Genomic_DNA"/>
</dbReference>
<feature type="region of interest" description="Disordered" evidence="1">
    <location>
        <begin position="834"/>
        <end position="869"/>
    </location>
</feature>
<feature type="compositionally biased region" description="Basic and acidic residues" evidence="1">
    <location>
        <begin position="921"/>
        <end position="947"/>
    </location>
</feature>
<dbReference type="EMBL" id="JBDFQZ010000010">
    <property type="protein sequence ID" value="KAK9684186.1"/>
    <property type="molecule type" value="Genomic_DNA"/>
</dbReference>
<feature type="compositionally biased region" description="Basic and acidic residues" evidence="1">
    <location>
        <begin position="1706"/>
        <end position="1716"/>
    </location>
</feature>
<feature type="region of interest" description="Disordered" evidence="1">
    <location>
        <begin position="766"/>
        <end position="803"/>
    </location>
</feature>
<feature type="compositionally biased region" description="Low complexity" evidence="1">
    <location>
        <begin position="353"/>
        <end position="365"/>
    </location>
</feature>
<feature type="region of interest" description="Disordered" evidence="1">
    <location>
        <begin position="337"/>
        <end position="365"/>
    </location>
</feature>
<feature type="compositionally biased region" description="Basic and acidic residues" evidence="1">
    <location>
        <begin position="1612"/>
        <end position="1624"/>
    </location>
</feature>
<feature type="region of interest" description="Disordered" evidence="1">
    <location>
        <begin position="732"/>
        <end position="751"/>
    </location>
</feature>
<dbReference type="PANTHER" id="PTHR33870:SF4">
    <property type="entry name" value="CARDIOMYOPATHY-ASSOCIATED PROTEIN"/>
    <property type="match status" value="1"/>
</dbReference>
<feature type="compositionally biased region" description="Basic and acidic residues" evidence="1">
    <location>
        <begin position="834"/>
        <end position="844"/>
    </location>
</feature>
<feature type="region of interest" description="Disordered" evidence="1">
    <location>
        <begin position="890"/>
        <end position="947"/>
    </location>
</feature>
<feature type="compositionally biased region" description="Basic and acidic residues" evidence="1">
    <location>
        <begin position="1652"/>
        <end position="1677"/>
    </location>
</feature>